<dbReference type="InterPro" id="IPR012331">
    <property type="entry name" value="Clathrin_H-chain_linker"/>
</dbReference>
<dbReference type="Gene3D" id="1.25.40.30">
    <property type="match status" value="1"/>
</dbReference>
<comment type="caution">
    <text evidence="6">The sequence shown here is derived from an EMBL/GenBank/DDBJ whole genome shotgun (WGS) entry which is preliminary data.</text>
</comment>
<keyword evidence="7" id="KW-1185">Reference proteome</keyword>
<evidence type="ECO:0000256" key="4">
    <source>
        <dbReference type="SAM" id="MobiDB-lite"/>
    </source>
</evidence>
<name>A0AAD7RNE3_9TELE</name>
<evidence type="ECO:0000256" key="3">
    <source>
        <dbReference type="SAM" id="Coils"/>
    </source>
</evidence>
<evidence type="ECO:0000256" key="1">
    <source>
        <dbReference type="ARBA" id="ARBA00023054"/>
    </source>
</evidence>
<dbReference type="SUPFAM" id="SSF48371">
    <property type="entry name" value="ARM repeat"/>
    <property type="match status" value="1"/>
</dbReference>
<dbReference type="InterPro" id="IPR016024">
    <property type="entry name" value="ARM-type_fold"/>
</dbReference>
<keyword evidence="1 3" id="KW-0175">Coiled coil</keyword>
<evidence type="ECO:0000313" key="7">
    <source>
        <dbReference type="Proteomes" id="UP001221898"/>
    </source>
</evidence>
<dbReference type="Pfam" id="PF15739">
    <property type="entry name" value="TSNAXIP1_N"/>
    <property type="match status" value="1"/>
</dbReference>
<dbReference type="Pfam" id="PF13838">
    <property type="entry name" value="Clathrin_H_link"/>
    <property type="match status" value="1"/>
</dbReference>
<feature type="region of interest" description="Disordered" evidence="4">
    <location>
        <begin position="264"/>
        <end position="284"/>
    </location>
</feature>
<dbReference type="Proteomes" id="UP001221898">
    <property type="component" value="Unassembled WGS sequence"/>
</dbReference>
<dbReference type="PIRSF" id="PIRSF037469">
    <property type="entry name" value="Clathrin_H-chain-rel"/>
    <property type="match status" value="1"/>
</dbReference>
<feature type="coiled-coil region" evidence="3">
    <location>
        <begin position="165"/>
        <end position="230"/>
    </location>
</feature>
<gene>
    <name evidence="6" type="ORF">AAFF_G00158130</name>
</gene>
<feature type="domain" description="Translin-associated factor X-interacting protein 1 N-terminal" evidence="5">
    <location>
        <begin position="2"/>
        <end position="102"/>
    </location>
</feature>
<organism evidence="6 7">
    <name type="scientific">Aldrovandia affinis</name>
    <dbReference type="NCBI Taxonomy" id="143900"/>
    <lineage>
        <taxon>Eukaryota</taxon>
        <taxon>Metazoa</taxon>
        <taxon>Chordata</taxon>
        <taxon>Craniata</taxon>
        <taxon>Vertebrata</taxon>
        <taxon>Euteleostomi</taxon>
        <taxon>Actinopterygii</taxon>
        <taxon>Neopterygii</taxon>
        <taxon>Teleostei</taxon>
        <taxon>Notacanthiformes</taxon>
        <taxon>Halosauridae</taxon>
        <taxon>Aldrovandia</taxon>
    </lineage>
</organism>
<dbReference type="InterPro" id="IPR032755">
    <property type="entry name" value="TSNAXIP1_N"/>
</dbReference>
<accession>A0AAD7RNE3</accession>
<protein>
    <recommendedName>
        <fullName evidence="2">Clathrin heavy chain linker domain-containing protein 1</fullName>
    </recommendedName>
</protein>
<dbReference type="EMBL" id="JAINUG010000213">
    <property type="protein sequence ID" value="KAJ8387317.1"/>
    <property type="molecule type" value="Genomic_DNA"/>
</dbReference>
<reference evidence="6" key="1">
    <citation type="journal article" date="2023" name="Science">
        <title>Genome structures resolve the early diversification of teleost fishes.</title>
        <authorList>
            <person name="Parey E."/>
            <person name="Louis A."/>
            <person name="Montfort J."/>
            <person name="Bouchez O."/>
            <person name="Roques C."/>
            <person name="Iampietro C."/>
            <person name="Lluch J."/>
            <person name="Castinel A."/>
            <person name="Donnadieu C."/>
            <person name="Desvignes T."/>
            <person name="Floi Bucao C."/>
            <person name="Jouanno E."/>
            <person name="Wen M."/>
            <person name="Mejri S."/>
            <person name="Dirks R."/>
            <person name="Jansen H."/>
            <person name="Henkel C."/>
            <person name="Chen W.J."/>
            <person name="Zahm M."/>
            <person name="Cabau C."/>
            <person name="Klopp C."/>
            <person name="Thompson A.W."/>
            <person name="Robinson-Rechavi M."/>
            <person name="Braasch I."/>
            <person name="Lecointre G."/>
            <person name="Bobe J."/>
            <person name="Postlethwait J.H."/>
            <person name="Berthelot C."/>
            <person name="Roest Crollius H."/>
            <person name="Guiguen Y."/>
        </authorList>
    </citation>
    <scope>NUCLEOTIDE SEQUENCE</scope>
    <source>
        <strain evidence="6">NC1722</strain>
    </source>
</reference>
<dbReference type="AlphaFoldDB" id="A0AAD7RNE3"/>
<feature type="compositionally biased region" description="Basic and acidic residues" evidence="4">
    <location>
        <begin position="102"/>
        <end position="121"/>
    </location>
</feature>
<dbReference type="PANTHER" id="PTHR10292">
    <property type="entry name" value="CLATHRIN HEAVY CHAIN RELATED"/>
    <property type="match status" value="1"/>
</dbReference>
<proteinExistence type="predicted"/>
<sequence length="578" mass="64475">MCPADGPDEQRYIIYSSAFDKVIERTTAYKIVLTAIKKEYDDFLCAVKRSQHDARLAHGRLRALAAKPTSIMYYKKRAIQLQERIEIIQKNTAELHIELKRLQESRMERRPSQQETSDSKEPPPTGQIPGRNHPSFKSLVMGLTFERASLGSIPLSLTFEESVSLEALQRHLEHLEQKHTDLQRKKNSQYVSKQVKVDLENEVRCAHDRREKLANENRRLELRNRQMALLHEAFSSWEKSERAVPLGELLPSVLEQISHLKECDSDPHDVSAEASEEDDPAKAKESKLLSDYVKRFTELFEGREYEAAALHAARSPGGILRNMETLDRFKAIARREGELPPALLYFQALMEALPAGRQLPGRDLAVEGVRAALQGGCVELVTHWVSQRRLAFSEALGDVIGAHGRGEAGVADTCLALAQVVYSGCGLHRKAAVCMCRRGMISAARQFIHNNSKAFSVDDCLYVVRSCPSVALLQALTLEHRGRPAALSLGFAALSLLDTQNQELVFLLLERMQECGALEEAVLSDAVCTAEGWSEIAAHCRGRGRLARTIDSALMSLQGAVRVSPGLEGAKLMEHVFL</sequence>
<evidence type="ECO:0000259" key="5">
    <source>
        <dbReference type="Pfam" id="PF15739"/>
    </source>
</evidence>
<evidence type="ECO:0000256" key="2">
    <source>
        <dbReference type="PIRNR" id="PIRNR037469"/>
    </source>
</evidence>
<evidence type="ECO:0000313" key="6">
    <source>
        <dbReference type="EMBL" id="KAJ8387317.1"/>
    </source>
</evidence>
<dbReference type="PANTHER" id="PTHR10292:SF11">
    <property type="entry name" value="CLATHRIN HEAVY CHAIN LINKER DOMAIN-CONTAINING PROTEIN 1"/>
    <property type="match status" value="1"/>
</dbReference>
<dbReference type="InterPro" id="IPR017212">
    <property type="entry name" value="CLHC1"/>
</dbReference>
<feature type="region of interest" description="Disordered" evidence="4">
    <location>
        <begin position="102"/>
        <end position="133"/>
    </location>
</feature>